<evidence type="ECO:0000256" key="3">
    <source>
        <dbReference type="ARBA" id="ARBA00022475"/>
    </source>
</evidence>
<dbReference type="InterPro" id="IPR013101">
    <property type="entry name" value="LRR_PRU1-like"/>
</dbReference>
<dbReference type="PANTHER" id="PTHR48052:SF68">
    <property type="entry name" value="RECEPTOR LIKE PROTEIN 21-RELATED"/>
    <property type="match status" value="1"/>
</dbReference>
<protein>
    <submittedName>
        <fullName evidence="17">LRR receptor-like serine/threonine-protein kinase GSO1</fullName>
    </submittedName>
</protein>
<keyword evidence="3" id="KW-1003">Cell membrane</keyword>
<dbReference type="InterPro" id="IPR001611">
    <property type="entry name" value="Leu-rich_rpt"/>
</dbReference>
<keyword evidence="9 13" id="KW-0472">Membrane</keyword>
<feature type="domain" description="Leucine-rich repeat-containing N-terminal plant-type" evidence="15">
    <location>
        <begin position="29"/>
        <end position="74"/>
    </location>
</feature>
<reference evidence="17" key="1">
    <citation type="submission" date="2025-08" db="UniProtKB">
        <authorList>
            <consortium name="RefSeq"/>
        </authorList>
    </citation>
    <scope>IDENTIFICATION</scope>
</reference>
<evidence type="ECO:0000256" key="2">
    <source>
        <dbReference type="ARBA" id="ARBA00009592"/>
    </source>
</evidence>
<keyword evidence="5 13" id="KW-0812">Transmembrane</keyword>
<dbReference type="FunFam" id="3.80.10.10:FF:000041">
    <property type="entry name" value="LRR receptor-like serine/threonine-protein kinase ERECTA"/>
    <property type="match status" value="1"/>
</dbReference>
<dbReference type="PROSITE" id="PS51450">
    <property type="entry name" value="LRR"/>
    <property type="match status" value="2"/>
</dbReference>
<evidence type="ECO:0000259" key="15">
    <source>
        <dbReference type="Pfam" id="PF08263"/>
    </source>
</evidence>
<evidence type="ECO:0000256" key="13">
    <source>
        <dbReference type="SAM" id="Phobius"/>
    </source>
</evidence>
<keyword evidence="6 14" id="KW-0732">Signal</keyword>
<accession>A0A1U7ZA04</accession>
<dbReference type="SUPFAM" id="SSF52058">
    <property type="entry name" value="L domain-like"/>
    <property type="match status" value="3"/>
</dbReference>
<dbReference type="RefSeq" id="XP_010250309.1">
    <property type="nucleotide sequence ID" value="XM_010252007.1"/>
</dbReference>
<dbReference type="FunFam" id="3.80.10.10:FF:000095">
    <property type="entry name" value="LRR receptor-like serine/threonine-protein kinase GSO1"/>
    <property type="match status" value="1"/>
</dbReference>
<evidence type="ECO:0000256" key="7">
    <source>
        <dbReference type="ARBA" id="ARBA00022737"/>
    </source>
</evidence>
<evidence type="ECO:0000313" key="17">
    <source>
        <dbReference type="RefSeq" id="XP_010250309.1"/>
    </source>
</evidence>
<dbReference type="eggNOG" id="KOG0619">
    <property type="taxonomic scope" value="Eukaryota"/>
</dbReference>
<keyword evidence="10" id="KW-0675">Receptor</keyword>
<proteinExistence type="inferred from homology"/>
<dbReference type="KEGG" id="nnu:104592567"/>
<keyword evidence="4" id="KW-0433">Leucine-rich repeat</keyword>
<evidence type="ECO:0000256" key="4">
    <source>
        <dbReference type="ARBA" id="ARBA00022614"/>
    </source>
</evidence>
<sequence>MEWPLALRNLWVMMVLVIGLDHGILGCLEEERRSLLEFKAYVQPYLNYPTLLQSWVDDDSGNHDCCAWEQVKCNSTSGRIIQLFLNKMMNEYTYLVGLNASLFLSFEELQHLDLSENSLEGFVENQGLKPLSRLKKLEVLDLSSNFFNNNILPSLGSLKSLKNLSLSTNSFTNPFPYEELAGLEKLQMLDLSGNRLNGTPGLQGLEPLGKWKKLAILDLSNNGLDNSILPSLGLLKSLKNLSLHGNSFTNPFSCEELTGLENLQMLDLSYNRLNGIQELVGMENLRKLDLSDSGLNGTIGLQGFKHLSDRLKNLEVLDLSVNSLDTSIIPYLGALKSLKSLDLSWNEMEGVFPGEELADLHNLQMLDLSGNRLNGTPQILGIKRLKKLEVLDISGNNFNTTILQYIGLLAPKIKSLHLQDNDMSGPITNKELGTLSDLEFLDLSDASLSYDFLQNIGEMVSLKLLVMAGIQGLNGIRLPFKGLCKLNNLQELDLNLQEDNSYNNYGVVGDVHSCSGNMTSLRVLDLSYNQFDENIVQSIIRGLTSLKYLDLSNIRFQGSFSFNLLANLSKLEVFLFENNQLLQVETDFPAVVPTYQLKTLYLARFTCNNAPGLMPNFLHYQFDLRVVDLSHSNFNNSQFPTWLLENNTGLEVLSLINNSFTATFVLPSRPHMNLSILIVSHNHFHGQIPDNIGVIFPNLVILKMPKNSFTGKIPSSIGNMRWLKLFDLSDNSLSGQIPNHLVIGCLRLCCLKLSNNNLDGQMLPTVANLTTLKYLFLDGNKFTGNIPYSLSKSFALELLNVSYNNITGRLPGWFGNLSYLEVLIMANNHLEGSLPISFCSLGGLAFVDLSKNNLSGSILSCFSPGGLRYAHFQKNKFQGPMTEAFSKSTNLVTLDISDNLLNGSIPRWIGNLSSLGALLLKGNQLEGHIPIQLCYLDKISVMDLSHNNLSGPIPCCLKNMTFERVEDPFDASIRFNVIRYGKGFIRNLFCLPYKYQSRLKEFQPNQQHYGVYESNMEQVEFTTKNRYDVYKGIVLGLMLGLDLSCNQLTGDIPPEIGELYGIRALNLSHNHLTGHIPTTISNLKQLESLDLSCNNLVGSVPPQMMDLYFLSTFMVAHNNLSGKIPERKGQFITFGESSYEGNPLLCGEPLEKSCTGKTRAPSPAGPTSNDQEGGNNSVDMDTFIVSFVASYITVLLGMVVVFYINPYWRFLWFHHIDVCITSYYYFLVDNICWRWRKKRLATNLIRRRIAGW</sequence>
<dbReference type="Gene3D" id="3.80.10.10">
    <property type="entry name" value="Ribonuclease Inhibitor"/>
    <property type="match status" value="7"/>
</dbReference>
<keyword evidence="8 13" id="KW-1133">Transmembrane helix</keyword>
<keyword evidence="7" id="KW-0677">Repeat</keyword>
<feature type="signal peptide" evidence="14">
    <location>
        <begin position="1"/>
        <end position="26"/>
    </location>
</feature>
<dbReference type="PANTHER" id="PTHR48052">
    <property type="entry name" value="UNNAMED PRODUCT"/>
    <property type="match status" value="1"/>
</dbReference>
<evidence type="ECO:0000256" key="8">
    <source>
        <dbReference type="ARBA" id="ARBA00022989"/>
    </source>
</evidence>
<feature type="transmembrane region" description="Helical" evidence="13">
    <location>
        <begin position="1183"/>
        <end position="1204"/>
    </location>
</feature>
<evidence type="ECO:0000256" key="11">
    <source>
        <dbReference type="ARBA" id="ARBA00023180"/>
    </source>
</evidence>
<organism evidence="16 17">
    <name type="scientific">Nelumbo nucifera</name>
    <name type="common">Sacred lotus</name>
    <dbReference type="NCBI Taxonomy" id="4432"/>
    <lineage>
        <taxon>Eukaryota</taxon>
        <taxon>Viridiplantae</taxon>
        <taxon>Streptophyta</taxon>
        <taxon>Embryophyta</taxon>
        <taxon>Tracheophyta</taxon>
        <taxon>Spermatophyta</taxon>
        <taxon>Magnoliopsida</taxon>
        <taxon>Proteales</taxon>
        <taxon>Nelumbonaceae</taxon>
        <taxon>Nelumbo</taxon>
    </lineage>
</organism>
<name>A0A1U7ZA04_NELNU</name>
<evidence type="ECO:0000256" key="6">
    <source>
        <dbReference type="ARBA" id="ARBA00022729"/>
    </source>
</evidence>
<dbReference type="AlphaFoldDB" id="A0A1U7ZA04"/>
<dbReference type="SMART" id="SM00369">
    <property type="entry name" value="LRR_TYP"/>
    <property type="match status" value="13"/>
</dbReference>
<feature type="compositionally biased region" description="Polar residues" evidence="12">
    <location>
        <begin position="1165"/>
        <end position="1174"/>
    </location>
</feature>
<dbReference type="SMART" id="SM00365">
    <property type="entry name" value="LRR_SD22"/>
    <property type="match status" value="10"/>
</dbReference>
<keyword evidence="11" id="KW-0325">Glycoprotein</keyword>
<dbReference type="InterPro" id="IPR003591">
    <property type="entry name" value="Leu-rich_rpt_typical-subtyp"/>
</dbReference>
<dbReference type="OrthoDB" id="4691307at2759"/>
<evidence type="ECO:0000256" key="14">
    <source>
        <dbReference type="SAM" id="SignalP"/>
    </source>
</evidence>
<comment type="subcellular location">
    <subcellularLocation>
        <location evidence="1">Cell membrane</location>
        <topology evidence="1">Single-pass type I membrane protein</topology>
    </subcellularLocation>
</comment>
<dbReference type="PRINTS" id="PR00019">
    <property type="entry name" value="LEURICHRPT"/>
</dbReference>
<feature type="region of interest" description="Disordered" evidence="12">
    <location>
        <begin position="1155"/>
        <end position="1174"/>
    </location>
</feature>
<dbReference type="Pfam" id="PF08263">
    <property type="entry name" value="LRRNT_2"/>
    <property type="match status" value="1"/>
</dbReference>
<dbReference type="FunFam" id="3.80.10.10:FF:000213">
    <property type="entry name" value="Tyrosine-sulfated glycopeptide receptor 1"/>
    <property type="match status" value="1"/>
</dbReference>
<evidence type="ECO:0000256" key="1">
    <source>
        <dbReference type="ARBA" id="ARBA00004251"/>
    </source>
</evidence>
<comment type="similarity">
    <text evidence="2">Belongs to the RLP family.</text>
</comment>
<keyword evidence="16" id="KW-1185">Reference proteome</keyword>
<dbReference type="GeneID" id="104592567"/>
<dbReference type="SUPFAM" id="SSF52047">
    <property type="entry name" value="RNI-like"/>
    <property type="match status" value="1"/>
</dbReference>
<dbReference type="Pfam" id="PF07723">
    <property type="entry name" value="LRR_2"/>
    <property type="match status" value="1"/>
</dbReference>
<dbReference type="InterPro" id="IPR032675">
    <property type="entry name" value="LRR_dom_sf"/>
</dbReference>
<dbReference type="FunFam" id="3.80.10.10:FF:001678">
    <property type="entry name" value="Calmodulin-binding receptor kinase CaMRLK"/>
    <property type="match status" value="1"/>
</dbReference>
<evidence type="ECO:0000256" key="12">
    <source>
        <dbReference type="SAM" id="MobiDB-lite"/>
    </source>
</evidence>
<dbReference type="InParanoid" id="A0A1U7ZA04"/>
<feature type="chain" id="PRO_5010560844" evidence="14">
    <location>
        <begin position="27"/>
        <end position="1252"/>
    </location>
</feature>
<dbReference type="Pfam" id="PF00560">
    <property type="entry name" value="LRR_1"/>
    <property type="match status" value="5"/>
</dbReference>
<dbReference type="Proteomes" id="UP000189703">
    <property type="component" value="Unplaced"/>
</dbReference>
<dbReference type="InterPro" id="IPR013210">
    <property type="entry name" value="LRR_N_plant-typ"/>
</dbReference>
<evidence type="ECO:0000256" key="5">
    <source>
        <dbReference type="ARBA" id="ARBA00022692"/>
    </source>
</evidence>
<evidence type="ECO:0000313" key="16">
    <source>
        <dbReference type="Proteomes" id="UP000189703"/>
    </source>
</evidence>
<evidence type="ECO:0000256" key="9">
    <source>
        <dbReference type="ARBA" id="ARBA00023136"/>
    </source>
</evidence>
<evidence type="ECO:0000256" key="10">
    <source>
        <dbReference type="ARBA" id="ARBA00023170"/>
    </source>
</evidence>
<dbReference type="OMA" id="NNISQGW"/>
<dbReference type="GO" id="GO:0005886">
    <property type="term" value="C:plasma membrane"/>
    <property type="evidence" value="ECO:0007669"/>
    <property type="project" value="UniProtKB-SubCell"/>
</dbReference>
<dbReference type="Pfam" id="PF13855">
    <property type="entry name" value="LRR_8"/>
    <property type="match status" value="5"/>
</dbReference>
<dbReference type="FunCoup" id="A0A1U7ZA04">
    <property type="interactions" value="1869"/>
</dbReference>
<gene>
    <name evidence="17" type="primary">LOC104592567</name>
</gene>